<gene>
    <name evidence="2" type="ORF">scyTo_0024072</name>
</gene>
<dbReference type="AlphaFoldDB" id="A0A401QDU8"/>
<dbReference type="PROSITE" id="PS00973">
    <property type="entry name" value="USP_2"/>
    <property type="match status" value="1"/>
</dbReference>
<reference evidence="2 3" key="1">
    <citation type="journal article" date="2018" name="Nat. Ecol. Evol.">
        <title>Shark genomes provide insights into elasmobranch evolution and the origin of vertebrates.</title>
        <authorList>
            <person name="Hara Y"/>
            <person name="Yamaguchi K"/>
            <person name="Onimaru K"/>
            <person name="Kadota M"/>
            <person name="Koyanagi M"/>
            <person name="Keeley SD"/>
            <person name="Tatsumi K"/>
            <person name="Tanaka K"/>
            <person name="Motone F"/>
            <person name="Kageyama Y"/>
            <person name="Nozu R"/>
            <person name="Adachi N"/>
            <person name="Nishimura O"/>
            <person name="Nakagawa R"/>
            <person name="Tanegashima C"/>
            <person name="Kiyatake I"/>
            <person name="Matsumoto R"/>
            <person name="Murakumo K"/>
            <person name="Nishida K"/>
            <person name="Terakita A"/>
            <person name="Kuratani S"/>
            <person name="Sato K"/>
            <person name="Hyodo S Kuraku.S."/>
        </authorList>
    </citation>
    <scope>NUCLEOTIDE SEQUENCE [LARGE SCALE GENOMIC DNA]</scope>
</reference>
<organism evidence="2 3">
    <name type="scientific">Scyliorhinus torazame</name>
    <name type="common">Cloudy catshark</name>
    <name type="synonym">Catulus torazame</name>
    <dbReference type="NCBI Taxonomy" id="75743"/>
    <lineage>
        <taxon>Eukaryota</taxon>
        <taxon>Metazoa</taxon>
        <taxon>Chordata</taxon>
        <taxon>Craniata</taxon>
        <taxon>Vertebrata</taxon>
        <taxon>Chondrichthyes</taxon>
        <taxon>Elasmobranchii</taxon>
        <taxon>Galeomorphii</taxon>
        <taxon>Galeoidea</taxon>
        <taxon>Carcharhiniformes</taxon>
        <taxon>Scyliorhinidae</taxon>
        <taxon>Scyliorhinus</taxon>
    </lineage>
</organism>
<feature type="non-terminal residue" evidence="2">
    <location>
        <position position="63"/>
    </location>
</feature>
<evidence type="ECO:0000259" key="1">
    <source>
        <dbReference type="PROSITE" id="PS50235"/>
    </source>
</evidence>
<name>A0A401QDU8_SCYTO</name>
<proteinExistence type="predicted"/>
<feature type="domain" description="USP" evidence="1">
    <location>
        <begin position="1"/>
        <end position="63"/>
    </location>
</feature>
<keyword evidence="3" id="KW-1185">Reference proteome</keyword>
<dbReference type="InterPro" id="IPR038765">
    <property type="entry name" value="Papain-like_cys_pep_sf"/>
</dbReference>
<accession>A0A401QDU8</accession>
<dbReference type="Proteomes" id="UP000288216">
    <property type="component" value="Unassembled WGS sequence"/>
</dbReference>
<dbReference type="InterPro" id="IPR001394">
    <property type="entry name" value="Peptidase_C19_UCH"/>
</dbReference>
<dbReference type="PROSITE" id="PS50235">
    <property type="entry name" value="USP_3"/>
    <property type="match status" value="1"/>
</dbReference>
<dbReference type="EMBL" id="BFAA01038776">
    <property type="protein sequence ID" value="GCB83546.1"/>
    <property type="molecule type" value="Genomic_DNA"/>
</dbReference>
<evidence type="ECO:0000313" key="2">
    <source>
        <dbReference type="EMBL" id="GCB83546.1"/>
    </source>
</evidence>
<dbReference type="SUPFAM" id="SSF54001">
    <property type="entry name" value="Cysteine proteinases"/>
    <property type="match status" value="1"/>
</dbReference>
<sequence length="63" mass="7424">MNLNGLPISEKTQECGIGQEYWHYQLYAVLAHYGSAFFGHYTVYVKSFKDSKWYHIDDSRVCQ</sequence>
<dbReference type="InterPro" id="IPR018200">
    <property type="entry name" value="USP_CS"/>
</dbReference>
<comment type="caution">
    <text evidence="2">The sequence shown here is derived from an EMBL/GenBank/DDBJ whole genome shotgun (WGS) entry which is preliminary data.</text>
</comment>
<dbReference type="InterPro" id="IPR028889">
    <property type="entry name" value="USP"/>
</dbReference>
<evidence type="ECO:0000313" key="3">
    <source>
        <dbReference type="Proteomes" id="UP000288216"/>
    </source>
</evidence>
<dbReference type="GO" id="GO:0016579">
    <property type="term" value="P:protein deubiquitination"/>
    <property type="evidence" value="ECO:0007669"/>
    <property type="project" value="InterPro"/>
</dbReference>
<dbReference type="OrthoDB" id="292964at2759"/>
<dbReference type="Gene3D" id="3.90.70.10">
    <property type="entry name" value="Cysteine proteinases"/>
    <property type="match status" value="1"/>
</dbReference>
<protein>
    <recommendedName>
        <fullName evidence="1">USP domain-containing protein</fullName>
    </recommendedName>
</protein>
<dbReference type="STRING" id="75743.A0A401QDU8"/>
<dbReference type="GO" id="GO:0004843">
    <property type="term" value="F:cysteine-type deubiquitinase activity"/>
    <property type="evidence" value="ECO:0007669"/>
    <property type="project" value="InterPro"/>
</dbReference>
<dbReference type="Pfam" id="PF00443">
    <property type="entry name" value="UCH"/>
    <property type="match status" value="1"/>
</dbReference>